<dbReference type="STRING" id="8355.A0A1L8GV20"/>
<feature type="region of interest" description="Disordered" evidence="2">
    <location>
        <begin position="1"/>
        <end position="43"/>
    </location>
</feature>
<dbReference type="GO" id="GO:0031175">
    <property type="term" value="P:neuron projection development"/>
    <property type="evidence" value="ECO:0000318"/>
    <property type="project" value="GO_Central"/>
</dbReference>
<sequence>MDSPKKPQRLQLSKSEADNGNINLPEKRSPISSRIWQEEDPTCSGEDFSMRNFCIRVQSDHELMEGSFSFDLDGDSILRARRENSVESVSHLPVQEPKHGELSFNKDYGHSDLNRWDTGKFQDKRSQECPYTTLEETSQKDNSVVCKIDPKGDEGKQHSLSTTINQQPNSDNDVAGEGHISESLLTESKATKVPEQNIEKHLDLESSTCSSQTLHEVEPDTKETPKDVPESASYRNKVNTIKEQTEVLPNPSSDESKNISPADKSSEDALTKPSRQDIETTTIHEEAPLISKEGGTSLTESNQNTNAISDQLTCRSIAVSPIVPPEGNLSFTFQTETRIPESSNIQYRTVAVSPFVLGEGSSSFSFQSGTAANIQYRSVAVSPIVPSDGSSTFTFQKGIDTQETSKLQYRSVAVSPIVPPEGSSPFTFQSGMGNLEKPNVQYRSVAVSPIVPPEGSTSFTYQSGLGTQEKPNVQYRSVAVSPFVPPDGSSSFTFQSAMGTQETSNVHYRSVAVSPIVPPEGSSSFSFQSGMGTQEHSKVQHRSVAVSPFVPTDGSSSFTFQSEHNSQPAKDQTDSSNLSKVYAFELAPPNQGAGAETRVECRSIAVSPIVPPDESTFTFQMQQILSNTAMGYQKDSLDLLSKTYSFELTPPNQDVGIQADIRAECISVAVSPIIPPDASSSFIFQSDQTQKEWTVSGYKNKPDCELLTPNNQDSSRKANTTVQYVSVAVSPIVPPDESPTFTFLAERTGQEVAGNQGRTKDGQHIDNLSETCSFELIPPNHDAVQDSRVEYKSVAVSPIVPPEESSFTFQSENKKNDSYFMTHSFAEKDGKENSNSVNVLSETYSFALKPPCQDIGVQTDNISEFVSIAVSPFVFSQSPGTFTFQAEGKHQELASKHQDQTKENRSCQIRDFGTQTDNTVQCTSIAVSPFLPTVESSFHFQTDSPCQSSLNGTCSHVVEKPVMKDAEMQVSFSAEMTSVATDPMTPIRKSPQTSYPEVQVKAKGDHPEPVREVSWDEKGMTWEVYGASMEVEVLGMAIQKHLEKQIEEHGRQKVMTPQNTRGSSVHGASFRSEGKRQPGAFRTFFHRRPHCCSGAGPAVE</sequence>
<reference evidence="5" key="2">
    <citation type="submission" date="2025-08" db="UniProtKB">
        <authorList>
            <consortium name="RefSeq"/>
        </authorList>
    </citation>
    <scope>IDENTIFICATION</scope>
    <source>
        <strain evidence="5">J_2021</strain>
        <tissue evidence="5">Erythrocytes</tissue>
    </source>
</reference>
<dbReference type="AlphaFoldDB" id="A0A1L8GV20"/>
<feature type="region of interest" description="Disordered" evidence="2">
    <location>
        <begin position="87"/>
        <end position="109"/>
    </location>
</feature>
<evidence type="ECO:0000256" key="1">
    <source>
        <dbReference type="ARBA" id="ARBA00002358"/>
    </source>
</evidence>
<feature type="compositionally biased region" description="Polar residues" evidence="2">
    <location>
        <begin position="158"/>
        <end position="172"/>
    </location>
</feature>
<dbReference type="KEGG" id="xla:121402042"/>
<evidence type="ECO:0000256" key="2">
    <source>
        <dbReference type="SAM" id="MobiDB-lite"/>
    </source>
</evidence>
<evidence type="ECO:0000313" key="4">
    <source>
        <dbReference type="Proteomes" id="UP000186698"/>
    </source>
</evidence>
<feature type="compositionally biased region" description="Polar residues" evidence="2">
    <location>
        <begin position="205"/>
        <end position="214"/>
    </location>
</feature>
<dbReference type="OrthoDB" id="9937185at2759"/>
<feature type="region of interest" description="Disordered" evidence="2">
    <location>
        <begin position="134"/>
        <end position="177"/>
    </location>
</feature>
<feature type="region of interest" description="Disordered" evidence="2">
    <location>
        <begin position="202"/>
        <end position="285"/>
    </location>
</feature>
<organism evidence="4 5">
    <name type="scientific">Xenopus laevis</name>
    <name type="common">African clawed frog</name>
    <dbReference type="NCBI Taxonomy" id="8355"/>
    <lineage>
        <taxon>Eukaryota</taxon>
        <taxon>Metazoa</taxon>
        <taxon>Chordata</taxon>
        <taxon>Craniata</taxon>
        <taxon>Vertebrata</taxon>
        <taxon>Euteleostomi</taxon>
        <taxon>Amphibia</taxon>
        <taxon>Batrachia</taxon>
        <taxon>Anura</taxon>
        <taxon>Pipoidea</taxon>
        <taxon>Pipidae</taxon>
        <taxon>Xenopodinae</taxon>
        <taxon>Xenopus</taxon>
        <taxon>Xenopus</taxon>
    </lineage>
</organism>
<feature type="compositionally biased region" description="Polar residues" evidence="2">
    <location>
        <begin position="10"/>
        <end position="22"/>
    </location>
</feature>
<keyword evidence="4" id="KW-1185">Reference proteome</keyword>
<dbReference type="InterPro" id="IPR026646">
    <property type="entry name" value="GPRIN2-like/GPRIN3"/>
</dbReference>
<dbReference type="InterPro" id="IPR032745">
    <property type="entry name" value="GRIN_C"/>
</dbReference>
<dbReference type="CTD" id="121402042"/>
<comment type="function">
    <text evidence="1">May be involved in neurite outgrowth.</text>
</comment>
<feature type="region of interest" description="Disordered" evidence="2">
    <location>
        <begin position="1049"/>
        <end position="1077"/>
    </location>
</feature>
<dbReference type="PaxDb" id="8355-A0A1L8GV20"/>
<dbReference type="GeneID" id="121402042"/>
<evidence type="ECO:0000259" key="3">
    <source>
        <dbReference type="Pfam" id="PF15235"/>
    </source>
</evidence>
<gene>
    <name evidence="5" type="primary">LOC121402042</name>
</gene>
<dbReference type="Proteomes" id="UP000186698">
    <property type="component" value="Chromosome 3S"/>
</dbReference>
<feature type="domain" description="G protein-regulated inducer of neurite outgrowth C-terminal" evidence="3">
    <location>
        <begin position="973"/>
        <end position="1096"/>
    </location>
</feature>
<protein>
    <submittedName>
        <fullName evidence="5">Uncharacterized protein LOC121402042</fullName>
    </submittedName>
</protein>
<dbReference type="GO" id="GO:0005886">
    <property type="term" value="C:plasma membrane"/>
    <property type="evidence" value="ECO:0000318"/>
    <property type="project" value="GO_Central"/>
</dbReference>
<feature type="compositionally biased region" description="Basic and acidic residues" evidence="2">
    <location>
        <begin position="215"/>
        <end position="229"/>
    </location>
</feature>
<feature type="compositionally biased region" description="Basic and acidic residues" evidence="2">
    <location>
        <begin position="1000"/>
        <end position="1009"/>
    </location>
</feature>
<feature type="compositionally biased region" description="Basic and acidic residues" evidence="2">
    <location>
        <begin position="148"/>
        <end position="157"/>
    </location>
</feature>
<feature type="compositionally biased region" description="Basic and acidic residues" evidence="2">
    <location>
        <begin position="264"/>
        <end position="285"/>
    </location>
</feature>
<reference evidence="4" key="1">
    <citation type="submission" date="2024-06" db="UniProtKB">
        <authorList>
            <consortium name="RefSeq"/>
        </authorList>
    </citation>
    <scope>NUCLEOTIDE SEQUENCE [LARGE SCALE GENOMIC DNA]</scope>
    <source>
        <strain evidence="4">J_2021</strain>
    </source>
</reference>
<feature type="region of interest" description="Disordered" evidence="2">
    <location>
        <begin position="983"/>
        <end position="1009"/>
    </location>
</feature>
<dbReference type="Pfam" id="PF15235">
    <property type="entry name" value="GRIN_C"/>
    <property type="match status" value="1"/>
</dbReference>
<proteinExistence type="predicted"/>
<dbReference type="PANTHER" id="PTHR15718:SF7">
    <property type="entry name" value="G PROTEIN-REGULATED INDUCER OF NEURITE OUTGROWTH 1"/>
    <property type="match status" value="1"/>
</dbReference>
<name>A0A1L8GV20_XENLA</name>
<dbReference type="PANTHER" id="PTHR15718">
    <property type="entry name" value="G PROTEIN-REGULATED INDUCER OF NEURITE OUTGROWTH C-TERMINAL DOMAIN-CONTAINING PROTEIN"/>
    <property type="match status" value="1"/>
</dbReference>
<feature type="compositionally biased region" description="Polar residues" evidence="2">
    <location>
        <begin position="233"/>
        <end position="242"/>
    </location>
</feature>
<feature type="region of interest" description="Disordered" evidence="2">
    <location>
        <begin position="556"/>
        <end position="575"/>
    </location>
</feature>
<dbReference type="RefSeq" id="XP_041443705.1">
    <property type="nucleotide sequence ID" value="XM_041587771.1"/>
</dbReference>
<evidence type="ECO:0000313" key="5">
    <source>
        <dbReference type="RefSeq" id="XP_041443705.1"/>
    </source>
</evidence>
<accession>A0A1L8GV20</accession>